<dbReference type="InterPro" id="IPR051212">
    <property type="entry name" value="Type-I_RE_S_subunit"/>
</dbReference>
<evidence type="ECO:0000256" key="2">
    <source>
        <dbReference type="ARBA" id="ARBA00022747"/>
    </source>
</evidence>
<dbReference type="KEGG" id="csg:Cylst_5065"/>
<dbReference type="GO" id="GO:0009307">
    <property type="term" value="P:DNA restriction-modification system"/>
    <property type="evidence" value="ECO:0007669"/>
    <property type="project" value="UniProtKB-KW"/>
</dbReference>
<dbReference type="STRING" id="56107.Cylst_5065"/>
<keyword evidence="7" id="KW-1185">Reference proteome</keyword>
<feature type="domain" description="Type I restriction modification DNA specificity" evidence="5">
    <location>
        <begin position="10"/>
        <end position="156"/>
    </location>
</feature>
<dbReference type="PATRIC" id="fig|56107.3.peg.5562"/>
<dbReference type="REBASE" id="58122">
    <property type="entry name" value="S.Cst7417ORF5067P"/>
</dbReference>
<dbReference type="eggNOG" id="COG0732">
    <property type="taxonomic scope" value="Bacteria"/>
</dbReference>
<dbReference type="InterPro" id="IPR000055">
    <property type="entry name" value="Restrct_endonuc_typeI_TRD"/>
</dbReference>
<reference evidence="6 7" key="1">
    <citation type="submission" date="2012-06" db="EMBL/GenBank/DDBJ databases">
        <title>Finished chromosome of genome of Cylindrospermum stagnale PCC 7417.</title>
        <authorList>
            <consortium name="US DOE Joint Genome Institute"/>
            <person name="Gugger M."/>
            <person name="Coursin T."/>
            <person name="Rippka R."/>
            <person name="Tandeau De Marsac N."/>
            <person name="Huntemann M."/>
            <person name="Wei C.-L."/>
            <person name="Han J."/>
            <person name="Detter J.C."/>
            <person name="Han C."/>
            <person name="Tapia R."/>
            <person name="Chen A."/>
            <person name="Kyrpides N."/>
            <person name="Mavromatis K."/>
            <person name="Markowitz V."/>
            <person name="Szeto E."/>
            <person name="Ivanova N."/>
            <person name="Pagani I."/>
            <person name="Pati A."/>
            <person name="Goodwin L."/>
            <person name="Nordberg H.P."/>
            <person name="Cantor M.N."/>
            <person name="Hua S.X."/>
            <person name="Woyke T."/>
            <person name="Kerfeld C.A."/>
        </authorList>
    </citation>
    <scope>NUCLEOTIDE SEQUENCE [LARGE SCALE GENOMIC DNA]</scope>
    <source>
        <strain evidence="6 7">PCC 7417</strain>
    </source>
</reference>
<dbReference type="RefSeq" id="WP_015210346.1">
    <property type="nucleotide sequence ID" value="NC_019757.1"/>
</dbReference>
<keyword evidence="6" id="KW-0540">Nuclease</keyword>
<evidence type="ECO:0000256" key="3">
    <source>
        <dbReference type="ARBA" id="ARBA00023125"/>
    </source>
</evidence>
<comment type="similarity">
    <text evidence="1">Belongs to the type-I restriction system S methylase family.</text>
</comment>
<gene>
    <name evidence="6" type="ORF">Cylst_5065</name>
</gene>
<dbReference type="AlphaFoldDB" id="K9X4Z5"/>
<keyword evidence="2" id="KW-0680">Restriction system</keyword>
<keyword evidence="6" id="KW-0255">Endonuclease</keyword>
<dbReference type="PANTHER" id="PTHR43140:SF1">
    <property type="entry name" value="TYPE I RESTRICTION ENZYME ECOKI SPECIFICITY SUBUNIT"/>
    <property type="match status" value="1"/>
</dbReference>
<dbReference type="Pfam" id="PF01420">
    <property type="entry name" value="Methylase_S"/>
    <property type="match status" value="1"/>
</dbReference>
<evidence type="ECO:0000259" key="5">
    <source>
        <dbReference type="Pfam" id="PF01420"/>
    </source>
</evidence>
<evidence type="ECO:0000256" key="1">
    <source>
        <dbReference type="ARBA" id="ARBA00010923"/>
    </source>
</evidence>
<dbReference type="InterPro" id="IPR044946">
    <property type="entry name" value="Restrct_endonuc_typeI_TRD_sf"/>
</dbReference>
<organism evidence="6 7">
    <name type="scientific">Cylindrospermum stagnale PCC 7417</name>
    <dbReference type="NCBI Taxonomy" id="56107"/>
    <lineage>
        <taxon>Bacteria</taxon>
        <taxon>Bacillati</taxon>
        <taxon>Cyanobacteriota</taxon>
        <taxon>Cyanophyceae</taxon>
        <taxon>Nostocales</taxon>
        <taxon>Nostocaceae</taxon>
        <taxon>Cylindrospermum</taxon>
    </lineage>
</organism>
<evidence type="ECO:0000256" key="4">
    <source>
        <dbReference type="ARBA" id="ARBA00038652"/>
    </source>
</evidence>
<protein>
    <submittedName>
        <fullName evidence="6">Restriction endonuclease S subunit</fullName>
    </submittedName>
</protein>
<proteinExistence type="inferred from homology"/>
<evidence type="ECO:0000313" key="6">
    <source>
        <dbReference type="EMBL" id="AFZ27111.1"/>
    </source>
</evidence>
<dbReference type="OrthoDB" id="9815652at2"/>
<dbReference type="EMBL" id="CP003642">
    <property type="protein sequence ID" value="AFZ27111.1"/>
    <property type="molecule type" value="Genomic_DNA"/>
</dbReference>
<dbReference type="GO" id="GO:0003677">
    <property type="term" value="F:DNA binding"/>
    <property type="evidence" value="ECO:0007669"/>
    <property type="project" value="UniProtKB-KW"/>
</dbReference>
<keyword evidence="6" id="KW-0378">Hydrolase</keyword>
<sequence length="386" mass="43972">MNEVYPLVPLGELLIKSEEWIDINPTEKYKQVTVKIWGKGVIERNEVSGAEIAATKRLKVRYGQFILSRIDARHGAVVTNDFPVFTLNNQKIVPQFLDWISKTKDFIELCKAASEGTTNRVRLKEDKFLLMKIPLPPLEEQRRIVLRVEELVGKIEEVRSLRQKALEETDVLLAVESTKLLAKTLVKGQLSDVLLEKPRNGWSARCNNMPEGTPILSLGAVTGFSYRQTEFKRTSEPVSIYAHYWLKPGDLLITRSNTPELVGHAAIYNGSPYPCIYPDLMMRLETDESKTDKQFVHHWLACTLVRNYIKGKAKGTSPTMKKISQDVVMNIPFPSDLSIPEQRRIVAYLDELQTKVDTMKQHREEAIKELDALLPAILDKAFKGEL</sequence>
<comment type="subunit">
    <text evidence="4">The methyltransferase is composed of M and S polypeptides.</text>
</comment>
<dbReference type="CDD" id="cd17261">
    <property type="entry name" value="RMtype1_S_EcoKI-TRD2-CR2_like"/>
    <property type="match status" value="1"/>
</dbReference>
<dbReference type="GO" id="GO:0004519">
    <property type="term" value="F:endonuclease activity"/>
    <property type="evidence" value="ECO:0007669"/>
    <property type="project" value="UniProtKB-KW"/>
</dbReference>
<accession>K9X4Z5</accession>
<dbReference type="Proteomes" id="UP000010475">
    <property type="component" value="Chromosome"/>
</dbReference>
<dbReference type="SUPFAM" id="SSF116734">
    <property type="entry name" value="DNA methylase specificity domain"/>
    <property type="match status" value="2"/>
</dbReference>
<name>K9X4Z5_9NOST</name>
<dbReference type="HOGENOM" id="CLU_021095_10_1_3"/>
<dbReference type="Gene3D" id="3.90.220.20">
    <property type="entry name" value="DNA methylase specificity domains"/>
    <property type="match status" value="2"/>
</dbReference>
<keyword evidence="3" id="KW-0238">DNA-binding</keyword>
<dbReference type="PANTHER" id="PTHR43140">
    <property type="entry name" value="TYPE-1 RESTRICTION ENZYME ECOKI SPECIFICITY PROTEIN"/>
    <property type="match status" value="1"/>
</dbReference>
<evidence type="ECO:0000313" key="7">
    <source>
        <dbReference type="Proteomes" id="UP000010475"/>
    </source>
</evidence>